<name>M7SUI4_EUTLA</name>
<dbReference type="SUPFAM" id="SSF89372">
    <property type="entry name" value="Fucose-specific lectin"/>
    <property type="match status" value="1"/>
</dbReference>
<organism evidence="2 3">
    <name type="scientific">Eutypa lata (strain UCR-EL1)</name>
    <name type="common">Grapevine dieback disease fungus</name>
    <name type="synonym">Eutypa armeniacae</name>
    <dbReference type="NCBI Taxonomy" id="1287681"/>
    <lineage>
        <taxon>Eukaryota</taxon>
        <taxon>Fungi</taxon>
        <taxon>Dikarya</taxon>
        <taxon>Ascomycota</taxon>
        <taxon>Pezizomycotina</taxon>
        <taxon>Sordariomycetes</taxon>
        <taxon>Xylariomycetidae</taxon>
        <taxon>Xylariales</taxon>
        <taxon>Diatrypaceae</taxon>
        <taxon>Eutypa</taxon>
    </lineage>
</organism>
<dbReference type="STRING" id="1287681.M7SUI4"/>
<accession>M7SUI4</accession>
<evidence type="ECO:0000313" key="3">
    <source>
        <dbReference type="Proteomes" id="UP000012174"/>
    </source>
</evidence>
<dbReference type="AlphaFoldDB" id="M7SUI4"/>
<dbReference type="Proteomes" id="UP000012174">
    <property type="component" value="Unassembled WGS sequence"/>
</dbReference>
<feature type="region of interest" description="Disordered" evidence="1">
    <location>
        <begin position="14"/>
        <end position="38"/>
    </location>
</feature>
<reference evidence="3" key="1">
    <citation type="journal article" date="2013" name="Genome Announc.">
        <title>Draft genome sequence of the grapevine dieback fungus Eutypa lata UCR-EL1.</title>
        <authorList>
            <person name="Blanco-Ulate B."/>
            <person name="Rolshausen P.E."/>
            <person name="Cantu D."/>
        </authorList>
    </citation>
    <scope>NUCLEOTIDE SEQUENCE [LARGE SCALE GENOMIC DNA]</scope>
    <source>
        <strain evidence="3">UCR-EL1</strain>
    </source>
</reference>
<protein>
    <recommendedName>
        <fullName evidence="4">Fungal fucose-specific lectin protein</fullName>
    </recommendedName>
</protein>
<keyword evidence="3" id="KW-1185">Reference proteome</keyword>
<dbReference type="OrthoDB" id="5396810at2759"/>
<dbReference type="KEGG" id="ela:UCREL1_4796"/>
<evidence type="ECO:0000313" key="2">
    <source>
        <dbReference type="EMBL" id="EMR68178.1"/>
    </source>
</evidence>
<feature type="compositionally biased region" description="Low complexity" evidence="1">
    <location>
        <begin position="14"/>
        <end position="23"/>
    </location>
</feature>
<dbReference type="Gene3D" id="2.120.10.70">
    <property type="entry name" value="Fucose-specific lectin"/>
    <property type="match status" value="1"/>
</dbReference>
<evidence type="ECO:0008006" key="4">
    <source>
        <dbReference type="Google" id="ProtNLM"/>
    </source>
</evidence>
<proteinExistence type="predicted"/>
<dbReference type="HOGENOM" id="CLU_692681_0_0_1"/>
<gene>
    <name evidence="2" type="ORF">UCREL1_4796</name>
</gene>
<evidence type="ECO:0000256" key="1">
    <source>
        <dbReference type="SAM" id="MobiDB-lite"/>
    </source>
</evidence>
<sequence length="398" mass="43455">MLIIGAAVGVGVGATRNRGGATAEPEDSSTSTDQESVPYDSPVLITSNLAAVNWTDNIGKHYRAVFWQERETGSLMMSIKNPARADWEVVDIGKAAEDAVPRNLRFDAQNGTSIAAVAYGAANPDGSGYGVFRLVVAYTNSNGFLCAIGCGHLDGREWWFEDLMFLRYPPLVSSGSQLTAWWPRYDGSEASGDNAYFFFEDQENQLSMIRRRTWNSGSTQIGTASLQPGSGLVVAPVSRDWNLDKMMVLYDQSGSLVHRVLDAASGFGANDTNNPNVLMVQDGLPSPPPKLTALSFIPQGLSVPEDSLAVMRYPNGTILVNYWNEAKSGMFPDQKWSGASAPRMQGMNITNFTSIAMPGLDNLRFFGLTPDGLIHSYTIDRQDPFTWTYEELVNTEIS</sequence>
<dbReference type="EMBL" id="KB706291">
    <property type="protein sequence ID" value="EMR68178.1"/>
    <property type="molecule type" value="Genomic_DNA"/>
</dbReference>
<dbReference type="OMA" id="SKTDYAM"/>